<comment type="caution">
    <text evidence="1">The sequence shown here is derived from an EMBL/GenBank/DDBJ whole genome shotgun (WGS) entry which is preliminary data.</text>
</comment>
<accession>A0A8E0QYP5</accession>
<dbReference type="Proteomes" id="UP000036893">
    <property type="component" value="Unassembled WGS sequence"/>
</dbReference>
<protein>
    <submittedName>
        <fullName evidence="1">Uncharacterized protein</fullName>
    </submittedName>
</protein>
<dbReference type="AlphaFoldDB" id="A0A8E0QYP5"/>
<gene>
    <name evidence="1" type="ORF">Aud_009376</name>
</gene>
<proteinExistence type="predicted"/>
<name>A0A8E0QYP5_9EURO</name>
<reference evidence="1" key="2">
    <citation type="submission" date="2021-01" db="EMBL/GenBank/DDBJ databases">
        <title>Pan-genome distribution and transcriptional activeness of fungal secondary metabolism genes in Aspergillus section Fumigati.</title>
        <authorList>
            <person name="Takahashi H."/>
            <person name="Umemura M."/>
            <person name="Ninomiya A."/>
            <person name="Kusuya Y."/>
            <person name="Urayama S."/>
            <person name="Shimizu M."/>
            <person name="Watanabe A."/>
            <person name="Kamei K."/>
            <person name="Yaguchi T."/>
            <person name="Hagiwara D."/>
        </authorList>
    </citation>
    <scope>NUCLEOTIDE SEQUENCE</scope>
    <source>
        <strain evidence="1">IFM 46973</strain>
    </source>
</reference>
<dbReference type="GeneID" id="66996853"/>
<dbReference type="RefSeq" id="XP_043150166.1">
    <property type="nucleotide sequence ID" value="XM_043294231.1"/>
</dbReference>
<evidence type="ECO:0000313" key="2">
    <source>
        <dbReference type="Proteomes" id="UP000036893"/>
    </source>
</evidence>
<organism evidence="1 2">
    <name type="scientific">Aspergillus udagawae</name>
    <dbReference type="NCBI Taxonomy" id="91492"/>
    <lineage>
        <taxon>Eukaryota</taxon>
        <taxon>Fungi</taxon>
        <taxon>Dikarya</taxon>
        <taxon>Ascomycota</taxon>
        <taxon>Pezizomycotina</taxon>
        <taxon>Eurotiomycetes</taxon>
        <taxon>Eurotiomycetidae</taxon>
        <taxon>Eurotiales</taxon>
        <taxon>Aspergillaceae</taxon>
        <taxon>Aspergillus</taxon>
        <taxon>Aspergillus subgen. Fumigati</taxon>
    </lineage>
</organism>
<reference evidence="1" key="1">
    <citation type="journal article" date="2015" name="Genome Announc.">
        <title>Draft Genome Sequence of the Pathogenic Filamentous Fungus Aspergillus udagawae Strain IFM 46973T.</title>
        <authorList>
            <person name="Kusuya Y."/>
            <person name="Takahashi-Nakaguchi A."/>
            <person name="Takahashi H."/>
            <person name="Yaguchi T."/>
        </authorList>
    </citation>
    <scope>NUCLEOTIDE SEQUENCE</scope>
    <source>
        <strain evidence="1">IFM 46973</strain>
    </source>
</reference>
<dbReference type="EMBL" id="BBXM02000007">
    <property type="protein sequence ID" value="GIC92900.1"/>
    <property type="molecule type" value="Genomic_DNA"/>
</dbReference>
<evidence type="ECO:0000313" key="1">
    <source>
        <dbReference type="EMBL" id="GIC92900.1"/>
    </source>
</evidence>
<sequence>MLRVSESQEPWEKKSINYVSCEEFDTIQALQLDFWKLLPKFTRALNAGDIVSNRIPEMSDLDEFPYCIWYPSVPHVATYKELLRRVPFMKLAVASICILHNYGDYWDELDADPDVNPMEDARESPNPKYLCDLEARILGRGYRGFGRDFTY</sequence>